<dbReference type="PANTHER" id="PTHR22939:SF130">
    <property type="entry name" value="PERIPLASMIC SERINE ENDOPROTEASE DEGP-LIKE-RELATED"/>
    <property type="match status" value="1"/>
</dbReference>
<dbReference type="InterPro" id="IPR036034">
    <property type="entry name" value="PDZ_sf"/>
</dbReference>
<dbReference type="EMBL" id="PDHS01000042">
    <property type="protein sequence ID" value="MQM29403.1"/>
    <property type="molecule type" value="Genomic_DNA"/>
</dbReference>
<comment type="catalytic activity">
    <reaction evidence="1">
        <text>Acts on substrates that are at least partially unfolded. The cleavage site P1 residue is normally between a pair of hydrophobic residues, such as Val-|-Val.</text>
        <dbReference type="EC" id="3.4.21.107"/>
    </reaction>
</comment>
<evidence type="ECO:0000259" key="16">
    <source>
        <dbReference type="PROSITE" id="PS50106"/>
    </source>
</evidence>
<feature type="binding site" evidence="15">
    <location>
        <begin position="231"/>
        <end position="233"/>
    </location>
    <ligand>
        <name>substrate</name>
    </ligand>
</feature>
<feature type="active site" description="Charge relay system" evidence="14">
    <location>
        <position position="130"/>
    </location>
</feature>
<gene>
    <name evidence="17" type="ORF">CRU78_02160</name>
</gene>
<comment type="similarity">
    <text evidence="3">Belongs to the peptidase S1C family.</text>
</comment>
<keyword evidence="7" id="KW-0732">Signal</keyword>
<feature type="active site" description="Charge relay system" evidence="14">
    <location>
        <position position="233"/>
    </location>
</feature>
<keyword evidence="10" id="KW-0378">Hydrolase</keyword>
<dbReference type="Pfam" id="PF13365">
    <property type="entry name" value="Trypsin_2"/>
    <property type="match status" value="1"/>
</dbReference>
<evidence type="ECO:0000313" key="17">
    <source>
        <dbReference type="EMBL" id="MQM29403.1"/>
    </source>
</evidence>
<dbReference type="AlphaFoldDB" id="A0A6A7RPE2"/>
<protein>
    <recommendedName>
        <fullName evidence="5">Probable periplasmic serine endoprotease DegP-like</fullName>
        <ecNumber evidence="4">3.4.21.107</ecNumber>
    </recommendedName>
    <alternativeName>
        <fullName evidence="13">Protease Do</fullName>
    </alternativeName>
</protein>
<feature type="domain" description="PDZ" evidence="16">
    <location>
        <begin position="383"/>
        <end position="473"/>
    </location>
</feature>
<reference evidence="17 18" key="1">
    <citation type="submission" date="2017-09" db="EMBL/GenBank/DDBJ databases">
        <title>Metagenomic Analysis Reveals Denitrifying Candidatus Accumulibacter and Flanking Population as a Source of N2O.</title>
        <authorList>
            <person name="Gao H."/>
            <person name="Mao Y."/>
            <person name="Zhao X."/>
            <person name="Liu W.-T."/>
            <person name="Zhang T."/>
            <person name="Wells G."/>
        </authorList>
    </citation>
    <scope>NUCLEOTIDE SEQUENCE [LARGE SCALE GENOMIC DNA]</scope>
    <source>
        <strain evidence="17">CANDO_2_IC</strain>
    </source>
</reference>
<dbReference type="PRINTS" id="PR00834">
    <property type="entry name" value="PROTEASES2C"/>
</dbReference>
<dbReference type="Gene3D" id="2.40.10.120">
    <property type="match status" value="1"/>
</dbReference>
<feature type="binding site" evidence="15">
    <location>
        <position position="160"/>
    </location>
    <ligand>
        <name>substrate</name>
    </ligand>
</feature>
<dbReference type="EC" id="3.4.21.107" evidence="4"/>
<dbReference type="Proteomes" id="UP000342300">
    <property type="component" value="Unassembled WGS sequence"/>
</dbReference>
<keyword evidence="9" id="KW-0574">Periplasm</keyword>
<dbReference type="CDD" id="cd10839">
    <property type="entry name" value="cpPDZ1_DegP-like"/>
    <property type="match status" value="1"/>
</dbReference>
<evidence type="ECO:0000256" key="14">
    <source>
        <dbReference type="PIRSR" id="PIRSR611782-1"/>
    </source>
</evidence>
<evidence type="ECO:0000256" key="7">
    <source>
        <dbReference type="ARBA" id="ARBA00022729"/>
    </source>
</evidence>
<keyword evidence="11" id="KW-0720">Serine protease</keyword>
<dbReference type="InterPro" id="IPR001940">
    <property type="entry name" value="Peptidase_S1C"/>
</dbReference>
<evidence type="ECO:0000256" key="15">
    <source>
        <dbReference type="PIRSR" id="PIRSR611782-2"/>
    </source>
</evidence>
<name>A0A6A7RPE2_9PROT</name>
<dbReference type="Pfam" id="PF13180">
    <property type="entry name" value="PDZ_2"/>
    <property type="match status" value="1"/>
</dbReference>
<evidence type="ECO:0000313" key="18">
    <source>
        <dbReference type="Proteomes" id="UP000342300"/>
    </source>
</evidence>
<dbReference type="GO" id="GO:0006508">
    <property type="term" value="P:proteolysis"/>
    <property type="evidence" value="ECO:0007669"/>
    <property type="project" value="UniProtKB-KW"/>
</dbReference>
<evidence type="ECO:0000256" key="3">
    <source>
        <dbReference type="ARBA" id="ARBA00010541"/>
    </source>
</evidence>
<sequence length="483" mass="49661">MHAATFKRSLLAAALIAAVGAGYATLGGEIIRPADAVAAFAPAAAAPLANPGVGLPDFRSIVEHSGPAVVNISASGSSKTAFSGGGDDDPRLPELFRRFGRPMPEGGTPTQGMGSGFIVSADGLILTNAHVVSGADEVTVKLTDKREFKAKVVGLDKLTDIAVLRIAAKDLPIVRLGSPGSAQVGEWVVAIGSPFGFENSVTAGIVSAKGRSLASDSYVPFIQTDVAVNPGNSGGPLINLNGEVIGINSQIYSRNGGYQGVSFAIPIDVAMNIQEQLLKNGKVSHGRLGVTIQEVSQSLAESFGLKNTAGALISSVEKKSPAAAAGLEAGDIILKLDGTEITRSTELPPIVAALRPGTQIKLQVWRKGRTRDIALAVGEIPTSAQAAAADGGEADNPRLGLALRPLNPQEQQQSGIASGLLVENVSGPAAKAGIRRGDIVLSLNGQEVRDIEQLRGLLDKAGKTVALLIERDDAKIFVPVDIG</sequence>
<dbReference type="PANTHER" id="PTHR22939">
    <property type="entry name" value="SERINE PROTEASE FAMILY S1C HTRA-RELATED"/>
    <property type="match status" value="1"/>
</dbReference>
<evidence type="ECO:0000256" key="5">
    <source>
        <dbReference type="ARBA" id="ARBA00013958"/>
    </source>
</evidence>
<evidence type="ECO:0000256" key="9">
    <source>
        <dbReference type="ARBA" id="ARBA00022764"/>
    </source>
</evidence>
<evidence type="ECO:0000256" key="10">
    <source>
        <dbReference type="ARBA" id="ARBA00022801"/>
    </source>
</evidence>
<feature type="binding site" evidence="15">
    <location>
        <position position="130"/>
    </location>
    <ligand>
        <name>substrate</name>
    </ligand>
</feature>
<evidence type="ECO:0000256" key="1">
    <source>
        <dbReference type="ARBA" id="ARBA00001772"/>
    </source>
</evidence>
<dbReference type="InterPro" id="IPR041489">
    <property type="entry name" value="PDZ_6"/>
</dbReference>
<organism evidence="17 18">
    <name type="scientific">Candidatus Accumulibacter phosphatis</name>
    <dbReference type="NCBI Taxonomy" id="327160"/>
    <lineage>
        <taxon>Bacteria</taxon>
        <taxon>Pseudomonadati</taxon>
        <taxon>Pseudomonadota</taxon>
        <taxon>Betaproteobacteria</taxon>
        <taxon>Candidatus Accumulibacter</taxon>
    </lineage>
</organism>
<dbReference type="InterPro" id="IPR001478">
    <property type="entry name" value="PDZ"/>
</dbReference>
<comment type="caution">
    <text evidence="17">The sequence shown here is derived from an EMBL/GenBank/DDBJ whole genome shotgun (WGS) entry which is preliminary data.</text>
</comment>
<dbReference type="NCBIfam" id="TIGR02037">
    <property type="entry name" value="degP_htrA_DO"/>
    <property type="match status" value="1"/>
</dbReference>
<dbReference type="InterPro" id="IPR011782">
    <property type="entry name" value="Pept_S1C_Do"/>
</dbReference>
<evidence type="ECO:0000256" key="2">
    <source>
        <dbReference type="ARBA" id="ARBA00004418"/>
    </source>
</evidence>
<dbReference type="CDD" id="cd06779">
    <property type="entry name" value="cpPDZ_Deg_HtrA-like"/>
    <property type="match status" value="1"/>
</dbReference>
<dbReference type="InterPro" id="IPR009003">
    <property type="entry name" value="Peptidase_S1_PA"/>
</dbReference>
<dbReference type="GO" id="GO:0004252">
    <property type="term" value="F:serine-type endopeptidase activity"/>
    <property type="evidence" value="ECO:0007669"/>
    <property type="project" value="InterPro"/>
</dbReference>
<dbReference type="PROSITE" id="PS50106">
    <property type="entry name" value="PDZ"/>
    <property type="match status" value="2"/>
</dbReference>
<dbReference type="SUPFAM" id="SSF50494">
    <property type="entry name" value="Trypsin-like serine proteases"/>
    <property type="match status" value="1"/>
</dbReference>
<accession>A0A6A7RPE2</accession>
<keyword evidence="6" id="KW-0645">Protease</keyword>
<dbReference type="SMART" id="SM00228">
    <property type="entry name" value="PDZ"/>
    <property type="match status" value="2"/>
</dbReference>
<proteinExistence type="inferred from homology"/>
<feature type="domain" description="PDZ" evidence="16">
    <location>
        <begin position="277"/>
        <end position="355"/>
    </location>
</feature>
<evidence type="ECO:0000256" key="12">
    <source>
        <dbReference type="ARBA" id="ARBA00023016"/>
    </source>
</evidence>
<evidence type="ECO:0000256" key="11">
    <source>
        <dbReference type="ARBA" id="ARBA00022825"/>
    </source>
</evidence>
<dbReference type="GO" id="GO:0042597">
    <property type="term" value="C:periplasmic space"/>
    <property type="evidence" value="ECO:0007669"/>
    <property type="project" value="UniProtKB-SubCell"/>
</dbReference>
<dbReference type="Pfam" id="PF17820">
    <property type="entry name" value="PDZ_6"/>
    <property type="match status" value="1"/>
</dbReference>
<feature type="active site" description="Charge relay system" evidence="14">
    <location>
        <position position="160"/>
    </location>
</feature>
<comment type="subcellular location">
    <subcellularLocation>
        <location evidence="2">Periplasm</location>
    </subcellularLocation>
</comment>
<dbReference type="Gene3D" id="2.30.42.10">
    <property type="match status" value="2"/>
</dbReference>
<keyword evidence="12" id="KW-0346">Stress response</keyword>
<evidence type="ECO:0000256" key="13">
    <source>
        <dbReference type="ARBA" id="ARBA00032850"/>
    </source>
</evidence>
<evidence type="ECO:0000256" key="4">
    <source>
        <dbReference type="ARBA" id="ARBA00013035"/>
    </source>
</evidence>
<keyword evidence="8" id="KW-0677">Repeat</keyword>
<evidence type="ECO:0000256" key="8">
    <source>
        <dbReference type="ARBA" id="ARBA00022737"/>
    </source>
</evidence>
<dbReference type="SUPFAM" id="SSF50156">
    <property type="entry name" value="PDZ domain-like"/>
    <property type="match status" value="2"/>
</dbReference>
<evidence type="ECO:0000256" key="6">
    <source>
        <dbReference type="ARBA" id="ARBA00022670"/>
    </source>
</evidence>